<comment type="caution">
    <text evidence="1">The sequence shown here is derived from an EMBL/GenBank/DDBJ whole genome shotgun (WGS) entry which is preliminary data.</text>
</comment>
<dbReference type="PANTHER" id="PTHR13061:SF29">
    <property type="entry name" value="GAMMA CARBONIC ANHYDRASE-LIKE 1, MITOCHONDRIAL-RELATED"/>
    <property type="match status" value="1"/>
</dbReference>
<dbReference type="AlphaFoldDB" id="A0A9D9GYD3"/>
<dbReference type="EMBL" id="JADINB010000120">
    <property type="protein sequence ID" value="MBO8429319.1"/>
    <property type="molecule type" value="Genomic_DNA"/>
</dbReference>
<protein>
    <submittedName>
        <fullName evidence="1">Gamma carbonic anhydrase family protein</fullName>
    </submittedName>
</protein>
<name>A0A9D9GYD3_9BACT</name>
<dbReference type="InterPro" id="IPR001451">
    <property type="entry name" value="Hexapep"/>
</dbReference>
<dbReference type="CDD" id="cd04645">
    <property type="entry name" value="LbH_gamma_CA_like"/>
    <property type="match status" value="1"/>
</dbReference>
<proteinExistence type="predicted"/>
<organism evidence="1 2">
    <name type="scientific">Candidatus Egerieousia excrementavium</name>
    <dbReference type="NCBI Taxonomy" id="2840778"/>
    <lineage>
        <taxon>Bacteria</taxon>
        <taxon>Pseudomonadati</taxon>
        <taxon>Bacteroidota</taxon>
        <taxon>Bacteroidia</taxon>
        <taxon>Bacteroidales</taxon>
        <taxon>Candidatus Egerieousia</taxon>
    </lineage>
</organism>
<accession>A0A9D9GYD3</accession>
<dbReference type="PANTHER" id="PTHR13061">
    <property type="entry name" value="DYNACTIN SUBUNIT P25"/>
    <property type="match status" value="1"/>
</dbReference>
<reference evidence="1" key="2">
    <citation type="journal article" date="2021" name="PeerJ">
        <title>Extensive microbial diversity within the chicken gut microbiome revealed by metagenomics and culture.</title>
        <authorList>
            <person name="Gilroy R."/>
            <person name="Ravi A."/>
            <person name="Getino M."/>
            <person name="Pursley I."/>
            <person name="Horton D.L."/>
            <person name="Alikhan N.F."/>
            <person name="Baker D."/>
            <person name="Gharbi K."/>
            <person name="Hall N."/>
            <person name="Watson M."/>
            <person name="Adriaenssens E.M."/>
            <person name="Foster-Nyarko E."/>
            <person name="Jarju S."/>
            <person name="Secka A."/>
            <person name="Antonio M."/>
            <person name="Oren A."/>
            <person name="Chaudhuri R.R."/>
            <person name="La Ragione R."/>
            <person name="Hildebrand F."/>
            <person name="Pallen M.J."/>
        </authorList>
    </citation>
    <scope>NUCLEOTIDE SEQUENCE</scope>
    <source>
        <strain evidence="1">15467</strain>
    </source>
</reference>
<gene>
    <name evidence="1" type="ORF">IAC68_05260</name>
</gene>
<dbReference type="SUPFAM" id="SSF51161">
    <property type="entry name" value="Trimeric LpxA-like enzymes"/>
    <property type="match status" value="1"/>
</dbReference>
<sequence>MAIIRELRGFVPKIGKNCFIAENAVVVGDVEMGDDCSIWYGAVLRGDVNSIKIGDRVNIQDGAVLHTLYQRSVCEIGNDVSVGHNAVIHGAKVGNNVLVGMGAILMDNAVIADNTIIAAGAVVLSNSVLEPGVYAGVPAKKVKDGSEKIAEMAHRNAQGYMTYKEWYK</sequence>
<reference evidence="1" key="1">
    <citation type="submission" date="2020-10" db="EMBL/GenBank/DDBJ databases">
        <authorList>
            <person name="Gilroy R."/>
        </authorList>
    </citation>
    <scope>NUCLEOTIDE SEQUENCE</scope>
    <source>
        <strain evidence="1">15467</strain>
    </source>
</reference>
<dbReference type="Proteomes" id="UP000823635">
    <property type="component" value="Unassembled WGS sequence"/>
</dbReference>
<dbReference type="Pfam" id="PF00132">
    <property type="entry name" value="Hexapep"/>
    <property type="match status" value="2"/>
</dbReference>
<dbReference type="Gene3D" id="2.160.10.10">
    <property type="entry name" value="Hexapeptide repeat proteins"/>
    <property type="match status" value="1"/>
</dbReference>
<evidence type="ECO:0000313" key="1">
    <source>
        <dbReference type="EMBL" id="MBO8429319.1"/>
    </source>
</evidence>
<dbReference type="InterPro" id="IPR011004">
    <property type="entry name" value="Trimer_LpxA-like_sf"/>
</dbReference>
<evidence type="ECO:0000313" key="2">
    <source>
        <dbReference type="Proteomes" id="UP000823635"/>
    </source>
</evidence>
<dbReference type="InterPro" id="IPR047324">
    <property type="entry name" value="LbH_gamma_CA-like"/>
</dbReference>
<dbReference type="InterPro" id="IPR050484">
    <property type="entry name" value="Transf_Hexapept/Carb_Anhydrase"/>
</dbReference>